<dbReference type="GO" id="GO:0031380">
    <property type="term" value="C:nuclear RNA-directed RNA polymerase complex"/>
    <property type="evidence" value="ECO:0007669"/>
    <property type="project" value="TreeGrafter"/>
</dbReference>
<dbReference type="PANTHER" id="PTHR23079">
    <property type="entry name" value="RNA-DEPENDENT RNA POLYMERASE"/>
    <property type="match status" value="1"/>
</dbReference>
<dbReference type="EC" id="2.7.7.48" evidence="1"/>
<keyword evidence="1" id="KW-0808">Transferase</keyword>
<dbReference type="EMBL" id="KV878209">
    <property type="protein sequence ID" value="OJJ41724.1"/>
    <property type="molecule type" value="Genomic_DNA"/>
</dbReference>
<dbReference type="InterPro" id="IPR057596">
    <property type="entry name" value="RDRP_core"/>
</dbReference>
<reference evidence="5" key="1">
    <citation type="journal article" date="2017" name="Genome Biol.">
        <title>Comparative genomics reveals high biological diversity and specific adaptations in the industrially and medically important fungal genus Aspergillus.</title>
        <authorList>
            <person name="de Vries R.P."/>
            <person name="Riley R."/>
            <person name="Wiebenga A."/>
            <person name="Aguilar-Osorio G."/>
            <person name="Amillis S."/>
            <person name="Uchima C.A."/>
            <person name="Anderluh G."/>
            <person name="Asadollahi M."/>
            <person name="Askin M."/>
            <person name="Barry K."/>
            <person name="Battaglia E."/>
            <person name="Bayram O."/>
            <person name="Benocci T."/>
            <person name="Braus-Stromeyer S.A."/>
            <person name="Caldana C."/>
            <person name="Canovas D."/>
            <person name="Cerqueira G.C."/>
            <person name="Chen F."/>
            <person name="Chen W."/>
            <person name="Choi C."/>
            <person name="Clum A."/>
            <person name="Dos Santos R.A."/>
            <person name="Damasio A.R."/>
            <person name="Diallinas G."/>
            <person name="Emri T."/>
            <person name="Fekete E."/>
            <person name="Flipphi M."/>
            <person name="Freyberg S."/>
            <person name="Gallo A."/>
            <person name="Gournas C."/>
            <person name="Habgood R."/>
            <person name="Hainaut M."/>
            <person name="Harispe M.L."/>
            <person name="Henrissat B."/>
            <person name="Hilden K.S."/>
            <person name="Hope R."/>
            <person name="Hossain A."/>
            <person name="Karabika E."/>
            <person name="Karaffa L."/>
            <person name="Karanyi Z."/>
            <person name="Krasevec N."/>
            <person name="Kuo A."/>
            <person name="Kusch H."/>
            <person name="LaButti K."/>
            <person name="Lagendijk E.L."/>
            <person name="Lapidus A."/>
            <person name="Levasseur A."/>
            <person name="Lindquist E."/>
            <person name="Lipzen A."/>
            <person name="Logrieco A.F."/>
            <person name="MacCabe A."/>
            <person name="Maekelae M.R."/>
            <person name="Malavazi I."/>
            <person name="Melin P."/>
            <person name="Meyer V."/>
            <person name="Mielnichuk N."/>
            <person name="Miskei M."/>
            <person name="Molnar A.P."/>
            <person name="Mule G."/>
            <person name="Ngan C.Y."/>
            <person name="Orejas M."/>
            <person name="Orosz E."/>
            <person name="Ouedraogo J.P."/>
            <person name="Overkamp K.M."/>
            <person name="Park H.-S."/>
            <person name="Perrone G."/>
            <person name="Piumi F."/>
            <person name="Punt P.J."/>
            <person name="Ram A.F."/>
            <person name="Ramon A."/>
            <person name="Rauscher S."/>
            <person name="Record E."/>
            <person name="Riano-Pachon D.M."/>
            <person name="Robert V."/>
            <person name="Roehrig J."/>
            <person name="Ruller R."/>
            <person name="Salamov A."/>
            <person name="Salih N.S."/>
            <person name="Samson R.A."/>
            <person name="Sandor E."/>
            <person name="Sanguinetti M."/>
            <person name="Schuetze T."/>
            <person name="Sepcic K."/>
            <person name="Shelest E."/>
            <person name="Sherlock G."/>
            <person name="Sophianopoulou V."/>
            <person name="Squina F.M."/>
            <person name="Sun H."/>
            <person name="Susca A."/>
            <person name="Todd R.B."/>
            <person name="Tsang A."/>
            <person name="Unkles S.E."/>
            <person name="van de Wiele N."/>
            <person name="van Rossen-Uffink D."/>
            <person name="Oliveira J.V."/>
            <person name="Vesth T.C."/>
            <person name="Visser J."/>
            <person name="Yu J.-H."/>
            <person name="Zhou M."/>
            <person name="Andersen M.R."/>
            <person name="Archer D.B."/>
            <person name="Baker S.E."/>
            <person name="Benoit I."/>
            <person name="Brakhage A.A."/>
            <person name="Braus G.H."/>
            <person name="Fischer R."/>
            <person name="Frisvad J.C."/>
            <person name="Goldman G.H."/>
            <person name="Houbraken J."/>
            <person name="Oakley B."/>
            <person name="Pocsi I."/>
            <person name="Scazzocchio C."/>
            <person name="Seiboth B."/>
            <person name="vanKuyk P.A."/>
            <person name="Wortman J."/>
            <person name="Dyer P.S."/>
            <person name="Grigoriev I.V."/>
        </authorList>
    </citation>
    <scope>NUCLEOTIDE SEQUENCE [LARGE SCALE GENOMIC DNA]</scope>
    <source>
        <strain evidence="5">DTO 134E9</strain>
    </source>
</reference>
<sequence>MASPRTPVKSGTELQVVIDKINEEFSLRLPNPHLYSPSKKEDRDEDRLGWRGYLGIKRLYFSRSVNLQEVLNNFEDWVLSEYRPGPSRGDSSVLPRGMQMQLAAGGGGGGWLSEADRERRLEYLMKLIDDEIYLLNKGSFSPYTKEANMGMRGLPGGLSRPLKRRLSEEDEDEFHTAPNSPVKDGDAIAHSPALDLNNFEDPHLEPSVHMAKTPKFEERKTPSKFLEKLTAPDKLPRYDGVPGAQNGPEFSFSTTASSHLSDSRVGGIGASFTSNATDITEPMIDDESLYEDSVVGQMTNHDANMTFDTSQATEEYLSERAQYSIEGKIIDELLQNGPFASEQSFPASVPLRYRYELERIGRAWNVPFKQMLKGNNVSFNYGDFWKWIEGHNQRGENVLPEKPTRRAFDAAVGDFKTDKHSEVVVLTGDLDWCDESEPGILKLKLNPLKTEKTCRFHRRFGSDRFLSLTIPAPAQPPRHLRFTSHPTLLRETIALWLTQNVHRCLGRTWKPFYVAQVKSKRKSKGVEPRFKVEFFAIGGKDFDQISMAPPVAPSKQPSDRHTPMSLNALIEWHMPTDANVDESNCKLFQRISLGLSKTFATVSLKPRQVLSLSDAREPGGMKMNDGCALMSRSLAKEICDSLGISGNTPSCFQGRIAGAKGLWMVDKHQTHISADGDDRWIQISDSQLKIKPHPCDWREPVDEEKLTFEVVMWSKPPHPVDLNIQLLAILEHGGRIKEYVAELTRAGIQALYQDFAEVLQSNSNVLCRGLVQKIRPAADDGGRLMAHNVRRLEQWTANDTECIIRLTEAGFAPQSFYPLRKRLGRCLRDLLDRSVDELHIEVPLSTYAFCIADPYGVLNEDEVHFGLSNNWRDPNGQFEDNLLDGMDVLVGRLPAHLPSDIQRRRAVWKQELRHFKDVIVFPTRGKIALAHMLSGGDYDGDTPWICWDQNIVQNFYDTDLPTEEFPAEHFGLTKHSVPMREIHSMDEFLQSAFTFNMTLSNLGRCSLEHEKISYDESINLDKAKELACLLSHLVDGRKGGVHLSEPAWQQYRKRISPWARDLPAYRNPDRRYKKSNIIDYLKFEVARKAKHAVLEQLEQSFPEMESHGTWDEDLIRPWDEAHEIAETDKPNGLYAVLENVSRDVKTFHDRWVTSLSGEKDYSPVARDAVERVKTISPPSGDHPLIHTWQNSQHEWLRLLASCTYKRYSHSSFAIHAFGETLCQIKAATLPNRIIANEIVACYRVNQKVVSQLTAKEVPEEDEGEGDEYEGQEAVEAMMQGIQMPGGYYDLDDGISVE</sequence>
<evidence type="ECO:0000313" key="4">
    <source>
        <dbReference type="EMBL" id="OJJ41724.1"/>
    </source>
</evidence>
<dbReference type="GO" id="GO:0030422">
    <property type="term" value="P:siRNA processing"/>
    <property type="evidence" value="ECO:0007669"/>
    <property type="project" value="TreeGrafter"/>
</dbReference>
<keyword evidence="5" id="KW-1185">Reference proteome</keyword>
<dbReference type="VEuPathDB" id="FungiDB:ASPWEDRAFT_102291"/>
<dbReference type="Pfam" id="PF05183">
    <property type="entry name" value="RdRP"/>
    <property type="match status" value="1"/>
</dbReference>
<evidence type="ECO:0000256" key="2">
    <source>
        <dbReference type="SAM" id="MobiDB-lite"/>
    </source>
</evidence>
<dbReference type="PANTHER" id="PTHR23079:SF14">
    <property type="entry name" value="RNA-DEPENDENT RNA POLYMERASE"/>
    <property type="match status" value="1"/>
</dbReference>
<keyword evidence="1" id="KW-0694">RNA-binding</keyword>
<feature type="compositionally biased region" description="Basic and acidic residues" evidence="2">
    <location>
        <begin position="214"/>
        <end position="224"/>
    </location>
</feature>
<gene>
    <name evidence="4" type="ORF">ASPWEDRAFT_102291</name>
</gene>
<dbReference type="InterPro" id="IPR007855">
    <property type="entry name" value="RDRP"/>
</dbReference>
<accession>A0A1L9S3J5</accession>
<feature type="domain" description="RDRP core" evidence="3">
    <location>
        <begin position="442"/>
        <end position="1085"/>
    </location>
</feature>
<protein>
    <recommendedName>
        <fullName evidence="1">RNA-dependent RNA polymerase</fullName>
        <ecNumber evidence="1">2.7.7.48</ecNumber>
    </recommendedName>
</protein>
<keyword evidence="1" id="KW-0548">Nucleotidyltransferase</keyword>
<dbReference type="OrthoDB" id="10055769at2759"/>
<name>A0A1L9S3J5_ASPWE</name>
<dbReference type="Proteomes" id="UP000184383">
    <property type="component" value="Unassembled WGS sequence"/>
</dbReference>
<keyword evidence="1" id="KW-0696">RNA-directed RNA polymerase</keyword>
<proteinExistence type="inferred from homology"/>
<dbReference type="GeneID" id="63743311"/>
<evidence type="ECO:0000256" key="1">
    <source>
        <dbReference type="RuleBase" id="RU363098"/>
    </source>
</evidence>
<organism evidence="4 5">
    <name type="scientific">Aspergillus wentii DTO 134E9</name>
    <dbReference type="NCBI Taxonomy" id="1073089"/>
    <lineage>
        <taxon>Eukaryota</taxon>
        <taxon>Fungi</taxon>
        <taxon>Dikarya</taxon>
        <taxon>Ascomycota</taxon>
        <taxon>Pezizomycotina</taxon>
        <taxon>Eurotiomycetes</taxon>
        <taxon>Eurotiomycetidae</taxon>
        <taxon>Eurotiales</taxon>
        <taxon>Aspergillaceae</taxon>
        <taxon>Aspergillus</taxon>
        <taxon>Aspergillus subgen. Cremei</taxon>
    </lineage>
</organism>
<dbReference type="RefSeq" id="XP_040695400.1">
    <property type="nucleotide sequence ID" value="XM_040827463.1"/>
</dbReference>
<evidence type="ECO:0000259" key="3">
    <source>
        <dbReference type="Pfam" id="PF05183"/>
    </source>
</evidence>
<dbReference type="STRING" id="1073089.A0A1L9S3J5"/>
<dbReference type="GO" id="GO:0003723">
    <property type="term" value="F:RNA binding"/>
    <property type="evidence" value="ECO:0007669"/>
    <property type="project" value="UniProtKB-KW"/>
</dbReference>
<dbReference type="GO" id="GO:0003968">
    <property type="term" value="F:RNA-directed RNA polymerase activity"/>
    <property type="evidence" value="ECO:0007669"/>
    <property type="project" value="UniProtKB-KW"/>
</dbReference>
<comment type="catalytic activity">
    <reaction evidence="1">
        <text>RNA(n) + a ribonucleoside 5'-triphosphate = RNA(n+1) + diphosphate</text>
        <dbReference type="Rhea" id="RHEA:21248"/>
        <dbReference type="Rhea" id="RHEA-COMP:14527"/>
        <dbReference type="Rhea" id="RHEA-COMP:17342"/>
        <dbReference type="ChEBI" id="CHEBI:33019"/>
        <dbReference type="ChEBI" id="CHEBI:61557"/>
        <dbReference type="ChEBI" id="CHEBI:140395"/>
        <dbReference type="EC" id="2.7.7.48"/>
    </reaction>
</comment>
<comment type="similarity">
    <text evidence="1">Belongs to the RdRP family.</text>
</comment>
<feature type="region of interest" description="Disordered" evidence="2">
    <location>
        <begin position="151"/>
        <end position="224"/>
    </location>
</feature>
<evidence type="ECO:0000313" key="5">
    <source>
        <dbReference type="Proteomes" id="UP000184383"/>
    </source>
</evidence>